<comment type="caution">
    <text evidence="1">The sequence shown here is derived from an EMBL/GenBank/DDBJ whole genome shotgun (WGS) entry which is preliminary data.</text>
</comment>
<evidence type="ECO:0000313" key="1">
    <source>
        <dbReference type="EMBL" id="KAF8003031.1"/>
    </source>
</evidence>
<evidence type="ECO:0000313" key="2">
    <source>
        <dbReference type="Proteomes" id="UP000649328"/>
    </source>
</evidence>
<reference evidence="1" key="1">
    <citation type="submission" date="2020-10" db="EMBL/GenBank/DDBJ databases">
        <title>The Whole-Genome Sequence of Metschnikowia persimmonesis, a Novel Endophytic Yeast Species Isolated from Medicinal Plant Diospyros kaki Thumb.</title>
        <authorList>
            <person name="Rahmat E."/>
            <person name="Kang Y."/>
        </authorList>
    </citation>
    <scope>NUCLEOTIDE SEQUENCE</scope>
    <source>
        <strain evidence="1">KIOM G15050</strain>
    </source>
</reference>
<dbReference type="Proteomes" id="UP000649328">
    <property type="component" value="Unassembled WGS sequence"/>
</dbReference>
<proteinExistence type="predicted"/>
<protein>
    <submittedName>
        <fullName evidence="1">Uncharacterized protein</fullName>
    </submittedName>
</protein>
<dbReference type="EMBL" id="JACBPP010000003">
    <property type="protein sequence ID" value="KAF8003031.1"/>
    <property type="molecule type" value="Genomic_DNA"/>
</dbReference>
<gene>
    <name evidence="1" type="ORF">HF325_002276</name>
</gene>
<sequence length="102" mass="11401">MQLDALCLTKFSNHYVPQDEYVNAPYERVQYHEAFPARQNYDDHRYTKSIGQSSTATGSAVTRNAVKVVKEERSAVDAPAVDTEYGSLTEAFNASLSHIELS</sequence>
<keyword evidence="2" id="KW-1185">Reference proteome</keyword>
<organism evidence="1 2">
    <name type="scientific">Metschnikowia pulcherrima</name>
    <dbReference type="NCBI Taxonomy" id="27326"/>
    <lineage>
        <taxon>Eukaryota</taxon>
        <taxon>Fungi</taxon>
        <taxon>Dikarya</taxon>
        <taxon>Ascomycota</taxon>
        <taxon>Saccharomycotina</taxon>
        <taxon>Pichiomycetes</taxon>
        <taxon>Metschnikowiaceae</taxon>
        <taxon>Metschnikowia</taxon>
    </lineage>
</organism>
<name>A0A8H7GUR6_9ASCO</name>
<accession>A0A8H7GUR6</accession>
<dbReference type="AlphaFoldDB" id="A0A8H7GUR6"/>